<reference evidence="2" key="1">
    <citation type="submission" date="2020-10" db="EMBL/GenBank/DDBJ databases">
        <authorList>
            <person name="Gilroy R."/>
        </authorList>
    </citation>
    <scope>NUCLEOTIDE SEQUENCE</scope>
    <source>
        <strain evidence="2">2889</strain>
    </source>
</reference>
<dbReference type="EMBL" id="JADIMZ010000005">
    <property type="protein sequence ID" value="MBO8431739.1"/>
    <property type="molecule type" value="Genomic_DNA"/>
</dbReference>
<dbReference type="Proteomes" id="UP000823612">
    <property type="component" value="Unassembled WGS sequence"/>
</dbReference>
<dbReference type="AlphaFoldDB" id="A0A9D9DQ28"/>
<gene>
    <name evidence="2" type="ORF">IAB08_00380</name>
</gene>
<sequence>MESKMKAKNELNGTDKAVSDNQTVVVQVVADSASKRKGIGLALEIVLWVLAIFCLPIVNIILWTFRLCNLKRKHPERERVYMWVIFPFMVVADFLVFSLFILLLLGLIACSGMGETHHYTGKDVCATKYGTAEALYELTGVRFPEIIPVDSSEYEDWAGTDSFRGMTHKYVLPEEVDESFYECLKEACIANPDHWKITDSSGNGCYYYKESYMDKDLFKSYSISVGVDGNTVTLRESSMNSLYYDEW</sequence>
<feature type="transmembrane region" description="Helical" evidence="1">
    <location>
        <begin position="80"/>
        <end position="108"/>
    </location>
</feature>
<reference evidence="2" key="2">
    <citation type="journal article" date="2021" name="PeerJ">
        <title>Extensive microbial diversity within the chicken gut microbiome revealed by metagenomics and culture.</title>
        <authorList>
            <person name="Gilroy R."/>
            <person name="Ravi A."/>
            <person name="Getino M."/>
            <person name="Pursley I."/>
            <person name="Horton D.L."/>
            <person name="Alikhan N.F."/>
            <person name="Baker D."/>
            <person name="Gharbi K."/>
            <person name="Hall N."/>
            <person name="Watson M."/>
            <person name="Adriaenssens E.M."/>
            <person name="Foster-Nyarko E."/>
            <person name="Jarju S."/>
            <person name="Secka A."/>
            <person name="Antonio M."/>
            <person name="Oren A."/>
            <person name="Chaudhuri R.R."/>
            <person name="La Ragione R."/>
            <person name="Hildebrand F."/>
            <person name="Pallen M.J."/>
        </authorList>
    </citation>
    <scope>NUCLEOTIDE SEQUENCE</scope>
    <source>
        <strain evidence="2">2889</strain>
    </source>
</reference>
<evidence type="ECO:0000256" key="1">
    <source>
        <dbReference type="SAM" id="Phobius"/>
    </source>
</evidence>
<evidence type="ECO:0000313" key="3">
    <source>
        <dbReference type="Proteomes" id="UP000823612"/>
    </source>
</evidence>
<feature type="transmembrane region" description="Helical" evidence="1">
    <location>
        <begin position="45"/>
        <end position="68"/>
    </location>
</feature>
<evidence type="ECO:0000313" key="2">
    <source>
        <dbReference type="EMBL" id="MBO8431739.1"/>
    </source>
</evidence>
<protein>
    <submittedName>
        <fullName evidence="2">Uncharacterized protein</fullName>
    </submittedName>
</protein>
<keyword evidence="1" id="KW-1133">Transmembrane helix</keyword>
<comment type="caution">
    <text evidence="2">The sequence shown here is derived from an EMBL/GenBank/DDBJ whole genome shotgun (WGS) entry which is preliminary data.</text>
</comment>
<organism evidence="2 3">
    <name type="scientific">Candidatus Pullibacteroides excrementavium</name>
    <dbReference type="NCBI Taxonomy" id="2840905"/>
    <lineage>
        <taxon>Bacteria</taxon>
        <taxon>Pseudomonadati</taxon>
        <taxon>Bacteroidota</taxon>
        <taxon>Bacteroidia</taxon>
        <taxon>Bacteroidales</taxon>
        <taxon>Candidatus Pullibacteroides</taxon>
    </lineage>
</organism>
<proteinExistence type="predicted"/>
<name>A0A9D9DQ28_9BACT</name>
<keyword evidence="1" id="KW-0812">Transmembrane</keyword>
<keyword evidence="1" id="KW-0472">Membrane</keyword>
<accession>A0A9D9DQ28</accession>